<dbReference type="InterPro" id="IPR008966">
    <property type="entry name" value="Adhesion_dom_sf"/>
</dbReference>
<feature type="domain" description="Fimbrial-type adhesion" evidence="2">
    <location>
        <begin position="201"/>
        <end position="320"/>
    </location>
</feature>
<dbReference type="Pfam" id="PF00419">
    <property type="entry name" value="Fimbrial"/>
    <property type="match status" value="1"/>
</dbReference>
<dbReference type="RefSeq" id="WP_053907050.1">
    <property type="nucleotide sequence ID" value="NZ_CAWMUS010000003.1"/>
</dbReference>
<protein>
    <submittedName>
        <fullName evidence="3">Putative exported protein</fullName>
    </submittedName>
</protein>
<dbReference type="SUPFAM" id="SSF49401">
    <property type="entry name" value="Bacterial adhesins"/>
    <property type="match status" value="1"/>
</dbReference>
<dbReference type="GO" id="GO:0009289">
    <property type="term" value="C:pilus"/>
    <property type="evidence" value="ECO:0007669"/>
    <property type="project" value="InterPro"/>
</dbReference>
<dbReference type="GO" id="GO:0007155">
    <property type="term" value="P:cell adhesion"/>
    <property type="evidence" value="ECO:0007669"/>
    <property type="project" value="InterPro"/>
</dbReference>
<comment type="caution">
    <text evidence="3">The sequence shown here is derived from an EMBL/GenBank/DDBJ whole genome shotgun (WGS) entry which is preliminary data.</text>
</comment>
<keyword evidence="4" id="KW-1185">Reference proteome</keyword>
<feature type="signal peptide" evidence="1">
    <location>
        <begin position="1"/>
        <end position="26"/>
    </location>
</feature>
<dbReference type="EMBL" id="LGAA01000003">
    <property type="protein sequence ID" value="KPD04169.1"/>
    <property type="molecule type" value="Genomic_DNA"/>
</dbReference>
<organism evidence="3 4">
    <name type="scientific">Moellerella wisconsensis ATCC 35017</name>
    <dbReference type="NCBI Taxonomy" id="1354267"/>
    <lineage>
        <taxon>Bacteria</taxon>
        <taxon>Pseudomonadati</taxon>
        <taxon>Pseudomonadota</taxon>
        <taxon>Gammaproteobacteria</taxon>
        <taxon>Enterobacterales</taxon>
        <taxon>Morganellaceae</taxon>
        <taxon>Moellerella</taxon>
    </lineage>
</organism>
<evidence type="ECO:0000313" key="4">
    <source>
        <dbReference type="Proteomes" id="UP000053226"/>
    </source>
</evidence>
<dbReference type="InterPro" id="IPR036937">
    <property type="entry name" value="Adhesion_dom_fimbrial_sf"/>
</dbReference>
<dbReference type="Gene3D" id="2.60.40.1090">
    <property type="entry name" value="Fimbrial-type adhesion domain"/>
    <property type="match status" value="1"/>
</dbReference>
<proteinExistence type="predicted"/>
<evidence type="ECO:0000256" key="1">
    <source>
        <dbReference type="SAM" id="SignalP"/>
    </source>
</evidence>
<reference evidence="3 4" key="1">
    <citation type="submission" date="2015-07" db="EMBL/GenBank/DDBJ databases">
        <title>ATOL: Assembling a taxonomically balanced genome-scale reconstruction of the evolutionary history of the Enterobacteriaceae.</title>
        <authorList>
            <person name="Plunkett G.III."/>
            <person name="Neeno-Eckwall E.C."/>
            <person name="Glasner J.D."/>
            <person name="Perna N.T."/>
        </authorList>
    </citation>
    <scope>NUCLEOTIDE SEQUENCE [LARGE SCALE GENOMIC DNA]</scope>
    <source>
        <strain evidence="3 4">ATCC 35017</strain>
    </source>
</reference>
<evidence type="ECO:0000259" key="2">
    <source>
        <dbReference type="Pfam" id="PF00419"/>
    </source>
</evidence>
<dbReference type="OrthoDB" id="8926940at2"/>
<name>A0A0N0Z9E9_9GAMM</name>
<feature type="chain" id="PRO_5005864534" evidence="1">
    <location>
        <begin position="27"/>
        <end position="321"/>
    </location>
</feature>
<gene>
    <name evidence="3" type="ORF">M992_0276</name>
</gene>
<dbReference type="AlphaFoldDB" id="A0A0N0Z9E9"/>
<evidence type="ECO:0000313" key="3">
    <source>
        <dbReference type="EMBL" id="KPD04169.1"/>
    </source>
</evidence>
<sequence>MIKLRINITSILSATLLLLCSLPVMALDCVEAGTNVVTKPPVPVGQLAIPSDMEPGTIIWESNPLTVTVYCNNVQTNKGDVVYMYFNPTSQSLGDGLLLGARYNGQELEKNEQRVSTGTNPIYPKQSVTFTITFVLYVKVTGKVPQSGTYTGDDKFTVFQFDGSLGLNKLPGAKNLRYSVSGLRGIRFLKCGADIKVYPETQQIDFGQLLVTDLDQNQAFNKSFQIQAVKRGCLDNFSLNVNFETNDPLNGDSAIDLKNGTNLTILDSDNNKVKFNYFQFFGNLPTGSTDVTRKYTASVKRVSKVTTGPFSASTVVKINYY</sequence>
<dbReference type="Proteomes" id="UP000053226">
    <property type="component" value="Unassembled WGS sequence"/>
</dbReference>
<keyword evidence="1" id="KW-0732">Signal</keyword>
<accession>A0A0N0Z9E9</accession>
<dbReference type="InterPro" id="IPR000259">
    <property type="entry name" value="Adhesion_dom_fimbrial"/>
</dbReference>